<evidence type="ECO:0000256" key="2">
    <source>
        <dbReference type="ARBA" id="ARBA00001946"/>
    </source>
</evidence>
<proteinExistence type="predicted"/>
<evidence type="ECO:0000256" key="1">
    <source>
        <dbReference type="ARBA" id="ARBA00001936"/>
    </source>
</evidence>
<dbReference type="CDD" id="cd03426">
    <property type="entry name" value="NUDIX_CoAse_Nudt7"/>
    <property type="match status" value="1"/>
</dbReference>
<dbReference type="PANTHER" id="PTHR12992">
    <property type="entry name" value="NUDIX HYDROLASE"/>
    <property type="match status" value="1"/>
</dbReference>
<keyword evidence="6" id="KW-0464">Manganese</keyword>
<dbReference type="InterPro" id="IPR000086">
    <property type="entry name" value="NUDIX_hydrolase_dom"/>
</dbReference>
<gene>
    <name evidence="8" type="ORF">METZ01_LOCUS35227</name>
</gene>
<evidence type="ECO:0000259" key="7">
    <source>
        <dbReference type="PROSITE" id="PS51462"/>
    </source>
</evidence>
<keyword evidence="4" id="KW-0378">Hydrolase</keyword>
<keyword evidence="3" id="KW-0479">Metal-binding</keyword>
<dbReference type="InterPro" id="IPR045121">
    <property type="entry name" value="CoAse"/>
</dbReference>
<organism evidence="8">
    <name type="scientific">marine metagenome</name>
    <dbReference type="NCBI Taxonomy" id="408172"/>
    <lineage>
        <taxon>unclassified sequences</taxon>
        <taxon>metagenomes</taxon>
        <taxon>ecological metagenomes</taxon>
    </lineage>
</organism>
<sequence length="183" mass="20817">MNRLPQEIVDNYLKKTDLKHAGVLIGLEEDPTLGLTVLLTKRTTKLKQHAGEISLPGGSFDQQRDQNILSTALREAREEIGLDQDHTEILGFLEPQVSLGTGFIVTPSIASIGSNFVPKIDANEVAELFAVPLSFFLDHNNLNHEYRIFDQIKWSVYSYHYDQYMIWGLTAQIIRKFCKEIIQ</sequence>
<dbReference type="PANTHER" id="PTHR12992:SF11">
    <property type="entry name" value="MITOCHONDRIAL COENZYME A DIPHOSPHATASE NUDT8"/>
    <property type="match status" value="1"/>
</dbReference>
<accession>A0A381QXV9</accession>
<name>A0A381QXV9_9ZZZZ</name>
<dbReference type="EMBL" id="UINC01001504">
    <property type="protein sequence ID" value="SUZ82373.1"/>
    <property type="molecule type" value="Genomic_DNA"/>
</dbReference>
<evidence type="ECO:0000256" key="3">
    <source>
        <dbReference type="ARBA" id="ARBA00022723"/>
    </source>
</evidence>
<evidence type="ECO:0000256" key="4">
    <source>
        <dbReference type="ARBA" id="ARBA00022801"/>
    </source>
</evidence>
<dbReference type="AlphaFoldDB" id="A0A381QXV9"/>
<evidence type="ECO:0000313" key="8">
    <source>
        <dbReference type="EMBL" id="SUZ82373.1"/>
    </source>
</evidence>
<dbReference type="GO" id="GO:0046872">
    <property type="term" value="F:metal ion binding"/>
    <property type="evidence" value="ECO:0007669"/>
    <property type="project" value="UniProtKB-KW"/>
</dbReference>
<dbReference type="GO" id="GO:0010945">
    <property type="term" value="F:coenzyme A diphosphatase activity"/>
    <property type="evidence" value="ECO:0007669"/>
    <property type="project" value="InterPro"/>
</dbReference>
<comment type="cofactor">
    <cofactor evidence="2">
        <name>Mg(2+)</name>
        <dbReference type="ChEBI" id="CHEBI:18420"/>
    </cofactor>
</comment>
<dbReference type="Pfam" id="PF00293">
    <property type="entry name" value="NUDIX"/>
    <property type="match status" value="1"/>
</dbReference>
<comment type="cofactor">
    <cofactor evidence="1">
        <name>Mn(2+)</name>
        <dbReference type="ChEBI" id="CHEBI:29035"/>
    </cofactor>
</comment>
<evidence type="ECO:0000256" key="6">
    <source>
        <dbReference type="ARBA" id="ARBA00023211"/>
    </source>
</evidence>
<evidence type="ECO:0000256" key="5">
    <source>
        <dbReference type="ARBA" id="ARBA00022842"/>
    </source>
</evidence>
<reference evidence="8" key="1">
    <citation type="submission" date="2018-05" db="EMBL/GenBank/DDBJ databases">
        <authorList>
            <person name="Lanie J.A."/>
            <person name="Ng W.-L."/>
            <person name="Kazmierczak K.M."/>
            <person name="Andrzejewski T.M."/>
            <person name="Davidsen T.M."/>
            <person name="Wayne K.J."/>
            <person name="Tettelin H."/>
            <person name="Glass J.I."/>
            <person name="Rusch D."/>
            <person name="Podicherti R."/>
            <person name="Tsui H.-C.T."/>
            <person name="Winkler M.E."/>
        </authorList>
    </citation>
    <scope>NUCLEOTIDE SEQUENCE</scope>
</reference>
<dbReference type="Gene3D" id="3.90.79.10">
    <property type="entry name" value="Nucleoside Triphosphate Pyrophosphohydrolase"/>
    <property type="match status" value="1"/>
</dbReference>
<protein>
    <recommendedName>
        <fullName evidence="7">Nudix hydrolase domain-containing protein</fullName>
    </recommendedName>
</protein>
<feature type="domain" description="Nudix hydrolase" evidence="7">
    <location>
        <begin position="18"/>
        <end position="156"/>
    </location>
</feature>
<dbReference type="InterPro" id="IPR015797">
    <property type="entry name" value="NUDIX_hydrolase-like_dom_sf"/>
</dbReference>
<dbReference type="SUPFAM" id="SSF55811">
    <property type="entry name" value="Nudix"/>
    <property type="match status" value="1"/>
</dbReference>
<dbReference type="PROSITE" id="PS51462">
    <property type="entry name" value="NUDIX"/>
    <property type="match status" value="1"/>
</dbReference>
<keyword evidence="5" id="KW-0460">Magnesium</keyword>